<reference evidence="2 3" key="1">
    <citation type="submission" date="2018-08" db="EMBL/GenBank/DDBJ databases">
        <title>Actinomadura jelena sp. nov., a novel Actinomycete isolated from soil in Chad.</title>
        <authorList>
            <person name="Shi L."/>
        </authorList>
    </citation>
    <scope>NUCLEOTIDE SEQUENCE [LARGE SCALE GENOMIC DNA]</scope>
    <source>
        <strain evidence="2 3">NEAU-G17</strain>
    </source>
</reference>
<name>A0A372JFW5_9ACTN</name>
<dbReference type="AlphaFoldDB" id="A0A372JFW5"/>
<feature type="compositionally biased region" description="Basic and acidic residues" evidence="1">
    <location>
        <begin position="1"/>
        <end position="13"/>
    </location>
</feature>
<proteinExistence type="predicted"/>
<feature type="region of interest" description="Disordered" evidence="1">
    <location>
        <begin position="1"/>
        <end position="20"/>
    </location>
</feature>
<dbReference type="EMBL" id="QURH01000663">
    <property type="protein sequence ID" value="RFU38891.1"/>
    <property type="molecule type" value="Genomic_DNA"/>
</dbReference>
<feature type="non-terminal residue" evidence="2">
    <location>
        <position position="60"/>
    </location>
</feature>
<gene>
    <name evidence="2" type="ORF">DZF91_25285</name>
</gene>
<protein>
    <submittedName>
        <fullName evidence="2">Uncharacterized protein</fullName>
    </submittedName>
</protein>
<evidence type="ECO:0000313" key="2">
    <source>
        <dbReference type="EMBL" id="RFU38891.1"/>
    </source>
</evidence>
<organism evidence="2 3">
    <name type="scientific">Actinomadura logoneensis</name>
    <dbReference type="NCBI Taxonomy" id="2293572"/>
    <lineage>
        <taxon>Bacteria</taxon>
        <taxon>Bacillati</taxon>
        <taxon>Actinomycetota</taxon>
        <taxon>Actinomycetes</taxon>
        <taxon>Streptosporangiales</taxon>
        <taxon>Thermomonosporaceae</taxon>
        <taxon>Actinomadura</taxon>
    </lineage>
</organism>
<accession>A0A372JFW5</accession>
<keyword evidence="3" id="KW-1185">Reference proteome</keyword>
<dbReference type="Proteomes" id="UP000261811">
    <property type="component" value="Unassembled WGS sequence"/>
</dbReference>
<sequence length="60" mass="5854">MYSMRVRGDESTAGREGFPPCPADADGAGFTVGVAPAGCADRAAFADCADCADCAGGPPA</sequence>
<evidence type="ECO:0000256" key="1">
    <source>
        <dbReference type="SAM" id="MobiDB-lite"/>
    </source>
</evidence>
<comment type="caution">
    <text evidence="2">The sequence shown here is derived from an EMBL/GenBank/DDBJ whole genome shotgun (WGS) entry which is preliminary data.</text>
</comment>
<evidence type="ECO:0000313" key="3">
    <source>
        <dbReference type="Proteomes" id="UP000261811"/>
    </source>
</evidence>